<keyword evidence="1" id="KW-0472">Membrane</keyword>
<dbReference type="Proteomes" id="UP000076727">
    <property type="component" value="Unassembled WGS sequence"/>
</dbReference>
<dbReference type="EMBL" id="KV429064">
    <property type="protein sequence ID" value="KZT68714.1"/>
    <property type="molecule type" value="Genomic_DNA"/>
</dbReference>
<accession>A0A165PWM3</accession>
<keyword evidence="4" id="KW-1185">Reference proteome</keyword>
<feature type="transmembrane region" description="Helical" evidence="1">
    <location>
        <begin position="212"/>
        <end position="232"/>
    </location>
</feature>
<feature type="chain" id="PRO_5007864370" description="Mid2 domain-containing protein" evidence="2">
    <location>
        <begin position="26"/>
        <end position="247"/>
    </location>
</feature>
<dbReference type="AlphaFoldDB" id="A0A165PWM3"/>
<sequence>MLLGPPMRCWLLFLLFTLFRATVVAGNVTIQSTAPEIVYSPPACNATASTCQSAWQIVPSLDDPDVLVTTTSGPTNGSAALVPQLFLTFTGTTLYIRTSSASTAVTNVSLATQYPDFAITSRVDTATANGLITVVGLPSDRATTLTMTYVASEAETRLEISNITIVTTSNASPFSSSPLPSSTTIPTFSPAISPAMTAYTSKQTRDDIVAEVLGAILGVVLCLFVVAGLVFWRKRRKTMAAPRTLGY</sequence>
<dbReference type="STRING" id="1314783.A0A165PWM3"/>
<protein>
    <recommendedName>
        <fullName evidence="5">Mid2 domain-containing protein</fullName>
    </recommendedName>
</protein>
<evidence type="ECO:0000313" key="3">
    <source>
        <dbReference type="EMBL" id="KZT68714.1"/>
    </source>
</evidence>
<evidence type="ECO:0000313" key="4">
    <source>
        <dbReference type="Proteomes" id="UP000076727"/>
    </source>
</evidence>
<keyword evidence="2" id="KW-0732">Signal</keyword>
<organism evidence="3 4">
    <name type="scientific">Daedalea quercina L-15889</name>
    <dbReference type="NCBI Taxonomy" id="1314783"/>
    <lineage>
        <taxon>Eukaryota</taxon>
        <taxon>Fungi</taxon>
        <taxon>Dikarya</taxon>
        <taxon>Basidiomycota</taxon>
        <taxon>Agaricomycotina</taxon>
        <taxon>Agaricomycetes</taxon>
        <taxon>Polyporales</taxon>
        <taxon>Fomitopsis</taxon>
    </lineage>
</organism>
<feature type="signal peptide" evidence="2">
    <location>
        <begin position="1"/>
        <end position="25"/>
    </location>
</feature>
<gene>
    <name evidence="3" type="ORF">DAEQUDRAFT_317870</name>
</gene>
<dbReference type="OrthoDB" id="3267422at2759"/>
<proteinExistence type="predicted"/>
<keyword evidence="1" id="KW-1133">Transmembrane helix</keyword>
<reference evidence="3 4" key="1">
    <citation type="journal article" date="2016" name="Mol. Biol. Evol.">
        <title>Comparative Genomics of Early-Diverging Mushroom-Forming Fungi Provides Insights into the Origins of Lignocellulose Decay Capabilities.</title>
        <authorList>
            <person name="Nagy L.G."/>
            <person name="Riley R."/>
            <person name="Tritt A."/>
            <person name="Adam C."/>
            <person name="Daum C."/>
            <person name="Floudas D."/>
            <person name="Sun H."/>
            <person name="Yadav J.S."/>
            <person name="Pangilinan J."/>
            <person name="Larsson K.H."/>
            <person name="Matsuura K."/>
            <person name="Barry K."/>
            <person name="Labutti K."/>
            <person name="Kuo R."/>
            <person name="Ohm R.A."/>
            <person name="Bhattacharya S.S."/>
            <person name="Shirouzu T."/>
            <person name="Yoshinaga Y."/>
            <person name="Martin F.M."/>
            <person name="Grigoriev I.V."/>
            <person name="Hibbett D.S."/>
        </authorList>
    </citation>
    <scope>NUCLEOTIDE SEQUENCE [LARGE SCALE GENOMIC DNA]</scope>
    <source>
        <strain evidence="3 4">L-15889</strain>
    </source>
</reference>
<evidence type="ECO:0000256" key="2">
    <source>
        <dbReference type="SAM" id="SignalP"/>
    </source>
</evidence>
<evidence type="ECO:0000256" key="1">
    <source>
        <dbReference type="SAM" id="Phobius"/>
    </source>
</evidence>
<name>A0A165PWM3_9APHY</name>
<keyword evidence="1" id="KW-0812">Transmembrane</keyword>
<evidence type="ECO:0008006" key="5">
    <source>
        <dbReference type="Google" id="ProtNLM"/>
    </source>
</evidence>